<dbReference type="AlphaFoldDB" id="A0A1F5EJ29"/>
<dbReference type="STRING" id="1797582.A2442_02950"/>
<keyword evidence="1" id="KW-0472">Membrane</keyword>
<organism evidence="2 3">
    <name type="scientific">Candidatus Campbellbacteria bacterium RIFOXYC2_FULL_35_25</name>
    <dbReference type="NCBI Taxonomy" id="1797582"/>
    <lineage>
        <taxon>Bacteria</taxon>
        <taxon>Candidatus Campbelliibacteriota</taxon>
    </lineage>
</organism>
<keyword evidence="1" id="KW-0812">Transmembrane</keyword>
<name>A0A1F5EJ29_9BACT</name>
<evidence type="ECO:0000313" key="3">
    <source>
        <dbReference type="Proteomes" id="UP000179003"/>
    </source>
</evidence>
<dbReference type="EMBL" id="MFAE01000005">
    <property type="protein sequence ID" value="OGD67439.1"/>
    <property type="molecule type" value="Genomic_DNA"/>
</dbReference>
<feature type="transmembrane region" description="Helical" evidence="1">
    <location>
        <begin position="12"/>
        <end position="35"/>
    </location>
</feature>
<dbReference type="Proteomes" id="UP000179003">
    <property type="component" value="Unassembled WGS sequence"/>
</dbReference>
<sequence length="124" mass="14581">MLFLQNLPKSVQLFLVILTFFSFLAFLFFMIRLFFRRDKKEILKKLNRNGSPRTVGLVYIDQKSRGKEAGRTYFKQAITGDLCFVDEVVNESILMSQFMPHIAEEYRLVKGGKDFEIKMVAYIH</sequence>
<protein>
    <submittedName>
        <fullName evidence="2">Uncharacterized protein</fullName>
    </submittedName>
</protein>
<comment type="caution">
    <text evidence="2">The sequence shown here is derived from an EMBL/GenBank/DDBJ whole genome shotgun (WGS) entry which is preliminary data.</text>
</comment>
<reference evidence="2 3" key="1">
    <citation type="journal article" date="2016" name="Nat. Commun.">
        <title>Thousands of microbial genomes shed light on interconnected biogeochemical processes in an aquifer system.</title>
        <authorList>
            <person name="Anantharaman K."/>
            <person name="Brown C.T."/>
            <person name="Hug L.A."/>
            <person name="Sharon I."/>
            <person name="Castelle C.J."/>
            <person name="Probst A.J."/>
            <person name="Thomas B.C."/>
            <person name="Singh A."/>
            <person name="Wilkins M.J."/>
            <person name="Karaoz U."/>
            <person name="Brodie E.L."/>
            <person name="Williams K.H."/>
            <person name="Hubbard S.S."/>
            <person name="Banfield J.F."/>
        </authorList>
    </citation>
    <scope>NUCLEOTIDE SEQUENCE [LARGE SCALE GENOMIC DNA]</scope>
</reference>
<accession>A0A1F5EJ29</accession>
<gene>
    <name evidence="2" type="ORF">A2442_02950</name>
</gene>
<keyword evidence="1" id="KW-1133">Transmembrane helix</keyword>
<proteinExistence type="predicted"/>
<evidence type="ECO:0000313" key="2">
    <source>
        <dbReference type="EMBL" id="OGD67439.1"/>
    </source>
</evidence>
<evidence type="ECO:0000256" key="1">
    <source>
        <dbReference type="SAM" id="Phobius"/>
    </source>
</evidence>